<name>A0A6P2CT68_9BACT</name>
<evidence type="ECO:0000259" key="2">
    <source>
        <dbReference type="Pfam" id="PF00582"/>
    </source>
</evidence>
<evidence type="ECO:0000313" key="3">
    <source>
        <dbReference type="EMBL" id="VTR92093.1"/>
    </source>
</evidence>
<comment type="similarity">
    <text evidence="1">Belongs to the universal stress protein A family.</text>
</comment>
<dbReference type="AlphaFoldDB" id="A0A6P2CT68"/>
<protein>
    <recommendedName>
        <fullName evidence="2">UspA domain-containing protein</fullName>
    </recommendedName>
</protein>
<organism evidence="3 4">
    <name type="scientific">Gemmata massiliana</name>
    <dbReference type="NCBI Taxonomy" id="1210884"/>
    <lineage>
        <taxon>Bacteria</taxon>
        <taxon>Pseudomonadati</taxon>
        <taxon>Planctomycetota</taxon>
        <taxon>Planctomycetia</taxon>
        <taxon>Gemmatales</taxon>
        <taxon>Gemmataceae</taxon>
        <taxon>Gemmata</taxon>
    </lineage>
</organism>
<dbReference type="InterPro" id="IPR006016">
    <property type="entry name" value="UspA"/>
</dbReference>
<sequence>MTEHLYSHVLVPTDFRAECRAAYRVAFAAALGSGATVSLLHVLPAESEDEYQGLDAIRLLHRAAEHVSSGKPLPPANPAAARAMQLERLRAEIHPEWIGPIELRLEVRTGDVVTEIARYANESAVDLIVMGGARPGLFRGFGRSSADRLARATPVKVVRVTPPALV</sequence>
<gene>
    <name evidence="3" type="ORF">SOIL9_56210</name>
</gene>
<dbReference type="PANTHER" id="PTHR46268">
    <property type="entry name" value="STRESS RESPONSE PROTEIN NHAX"/>
    <property type="match status" value="1"/>
</dbReference>
<keyword evidence="4" id="KW-1185">Reference proteome</keyword>
<dbReference type="CDD" id="cd00293">
    <property type="entry name" value="USP-like"/>
    <property type="match status" value="1"/>
</dbReference>
<proteinExistence type="inferred from homology"/>
<dbReference type="Pfam" id="PF00582">
    <property type="entry name" value="Usp"/>
    <property type="match status" value="1"/>
</dbReference>
<dbReference type="Proteomes" id="UP000464178">
    <property type="component" value="Chromosome"/>
</dbReference>
<dbReference type="PANTHER" id="PTHR46268:SF6">
    <property type="entry name" value="UNIVERSAL STRESS PROTEIN UP12"/>
    <property type="match status" value="1"/>
</dbReference>
<dbReference type="InterPro" id="IPR014729">
    <property type="entry name" value="Rossmann-like_a/b/a_fold"/>
</dbReference>
<dbReference type="SUPFAM" id="SSF52402">
    <property type="entry name" value="Adenine nucleotide alpha hydrolases-like"/>
    <property type="match status" value="1"/>
</dbReference>
<dbReference type="Gene3D" id="3.40.50.620">
    <property type="entry name" value="HUPs"/>
    <property type="match status" value="1"/>
</dbReference>
<dbReference type="EMBL" id="LR593886">
    <property type="protein sequence ID" value="VTR92093.1"/>
    <property type="molecule type" value="Genomic_DNA"/>
</dbReference>
<dbReference type="RefSeq" id="WP_162667007.1">
    <property type="nucleotide sequence ID" value="NZ_LR593886.1"/>
</dbReference>
<evidence type="ECO:0000313" key="4">
    <source>
        <dbReference type="Proteomes" id="UP000464178"/>
    </source>
</evidence>
<reference evidence="3 4" key="1">
    <citation type="submission" date="2019-05" db="EMBL/GenBank/DDBJ databases">
        <authorList>
            <consortium name="Science for Life Laboratories"/>
        </authorList>
    </citation>
    <scope>NUCLEOTIDE SEQUENCE [LARGE SCALE GENOMIC DNA]</scope>
    <source>
        <strain evidence="3">Soil9</strain>
    </source>
</reference>
<feature type="domain" description="UspA" evidence="2">
    <location>
        <begin position="6"/>
        <end position="160"/>
    </location>
</feature>
<accession>A0A6P2CT68</accession>
<evidence type="ECO:0000256" key="1">
    <source>
        <dbReference type="ARBA" id="ARBA00008791"/>
    </source>
</evidence>
<dbReference type="KEGG" id="gms:SOIL9_56210"/>